<gene>
    <name evidence="12 13" type="primary">aroL</name>
    <name evidence="13" type="ORF">GTGU_01383</name>
</gene>
<comment type="cofactor">
    <cofactor evidence="12">
        <name>Mg(2+)</name>
        <dbReference type="ChEBI" id="CHEBI:18420"/>
    </cofactor>
    <text evidence="12">Binds 1 Mg(2+) ion per subunit.</text>
</comment>
<dbReference type="GO" id="GO:0009423">
    <property type="term" value="P:chorismate biosynthetic process"/>
    <property type="evidence" value="ECO:0007669"/>
    <property type="project" value="UniProtKB-UniRule"/>
</dbReference>
<feature type="binding site" evidence="12">
    <location>
        <position position="120"/>
    </location>
    <ligand>
        <name>ATP</name>
        <dbReference type="ChEBI" id="CHEBI:30616"/>
    </ligand>
</feature>
<comment type="domain">
    <text evidence="12">The LID domain closes over the active site upon ATP binding.</text>
</comment>
<comment type="caution">
    <text evidence="12">Lacks conserved residue(s) required for the propagation of feature annotation.</text>
</comment>
<dbReference type="HAMAP" id="MF_01269">
    <property type="entry name" value="Shikimate_kinase_2"/>
    <property type="match status" value="1"/>
</dbReference>
<dbReference type="InterPro" id="IPR031322">
    <property type="entry name" value="Shikimate/glucono_kinase"/>
</dbReference>
<dbReference type="PROSITE" id="PS01128">
    <property type="entry name" value="SHIKIMATE_KINASE"/>
    <property type="match status" value="1"/>
</dbReference>
<dbReference type="GO" id="GO:0005524">
    <property type="term" value="F:ATP binding"/>
    <property type="evidence" value="ECO:0007669"/>
    <property type="project" value="UniProtKB-UniRule"/>
</dbReference>
<keyword evidence="2 12" id="KW-0963">Cytoplasm</keyword>
<feature type="binding site" evidence="12">
    <location>
        <position position="34"/>
    </location>
    <ligand>
        <name>substrate</name>
    </ligand>
</feature>
<dbReference type="Pfam" id="PF01202">
    <property type="entry name" value="SKI"/>
    <property type="match status" value="1"/>
</dbReference>
<dbReference type="GO" id="GO:0009073">
    <property type="term" value="P:aromatic amino acid family biosynthetic process"/>
    <property type="evidence" value="ECO:0007669"/>
    <property type="project" value="UniProtKB-KW"/>
</dbReference>
<organism evidence="13 14">
    <name type="scientific">Trabulsiella guamensis ATCC 49490</name>
    <dbReference type="NCBI Taxonomy" id="1005994"/>
    <lineage>
        <taxon>Bacteria</taxon>
        <taxon>Pseudomonadati</taxon>
        <taxon>Pseudomonadota</taxon>
        <taxon>Gammaproteobacteria</taxon>
        <taxon>Enterobacterales</taxon>
        <taxon>Enterobacteriaceae</taxon>
        <taxon>Trabulsiella</taxon>
    </lineage>
</organism>
<evidence type="ECO:0000256" key="3">
    <source>
        <dbReference type="ARBA" id="ARBA00022605"/>
    </source>
</evidence>
<dbReference type="InterPro" id="IPR000623">
    <property type="entry name" value="Shikimate_kinase/TSH1"/>
</dbReference>
<evidence type="ECO:0000256" key="12">
    <source>
        <dbReference type="HAMAP-Rule" id="MF_01269"/>
    </source>
</evidence>
<comment type="similarity">
    <text evidence="12">Belongs to the shikimate kinase family. AroL subfamily.</text>
</comment>
<feature type="binding site" evidence="12">
    <location>
        <position position="32"/>
    </location>
    <ligand>
        <name>Mg(2+)</name>
        <dbReference type="ChEBI" id="CHEBI:18420"/>
    </ligand>
</feature>
<keyword evidence="10 12" id="KW-0057">Aromatic amino acid biosynthesis</keyword>
<dbReference type="CDD" id="cd00464">
    <property type="entry name" value="SK"/>
    <property type="match status" value="1"/>
</dbReference>
<evidence type="ECO:0000256" key="2">
    <source>
        <dbReference type="ARBA" id="ARBA00022490"/>
    </source>
</evidence>
<evidence type="ECO:0000256" key="11">
    <source>
        <dbReference type="ARBA" id="ARBA00048567"/>
    </source>
</evidence>
<evidence type="ECO:0000256" key="4">
    <source>
        <dbReference type="ARBA" id="ARBA00022679"/>
    </source>
</evidence>
<name>A0A085AE21_9ENTR</name>
<evidence type="ECO:0000256" key="1">
    <source>
        <dbReference type="ARBA" id="ARBA00004842"/>
    </source>
</evidence>
<dbReference type="PANTHER" id="PTHR21087:SF21">
    <property type="entry name" value="SHIKIMATE KINASE 2"/>
    <property type="match status" value="1"/>
</dbReference>
<keyword evidence="4 12" id="KW-0808">Transferase</keyword>
<comment type="function">
    <text evidence="12">Catalyzes the specific phosphorylation of the 3-hydroxyl group of shikimic acid using ATP as a cosubstrate.</text>
</comment>
<evidence type="ECO:0000313" key="14">
    <source>
        <dbReference type="Proteomes" id="UP000028630"/>
    </source>
</evidence>
<evidence type="ECO:0000256" key="10">
    <source>
        <dbReference type="ARBA" id="ARBA00023141"/>
    </source>
</evidence>
<keyword evidence="14" id="KW-1185">Reference proteome</keyword>
<dbReference type="GO" id="GO:0000287">
    <property type="term" value="F:magnesium ion binding"/>
    <property type="evidence" value="ECO:0007669"/>
    <property type="project" value="UniProtKB-UniRule"/>
</dbReference>
<dbReference type="eggNOG" id="COG0703">
    <property type="taxonomic scope" value="Bacteria"/>
</dbReference>
<keyword evidence="5 12" id="KW-0479">Metal-binding</keyword>
<evidence type="ECO:0000313" key="13">
    <source>
        <dbReference type="EMBL" id="KFC08466.1"/>
    </source>
</evidence>
<dbReference type="InterPro" id="IPR023000">
    <property type="entry name" value="Shikimate_kinase_CS"/>
</dbReference>
<accession>A0A085AE21</accession>
<feature type="binding site" evidence="12">
    <location>
        <position position="79"/>
    </location>
    <ligand>
        <name>substrate</name>
    </ligand>
</feature>
<feature type="binding site" evidence="12">
    <location>
        <begin position="12"/>
        <end position="17"/>
    </location>
    <ligand>
        <name>ATP</name>
        <dbReference type="ChEBI" id="CHEBI:30616"/>
    </ligand>
</feature>
<keyword evidence="8 12" id="KW-0067">ATP-binding</keyword>
<comment type="subunit">
    <text evidence="12">Monomer.</text>
</comment>
<dbReference type="InterPro" id="IPR027417">
    <property type="entry name" value="P-loop_NTPase"/>
</dbReference>
<evidence type="ECO:0000256" key="9">
    <source>
        <dbReference type="ARBA" id="ARBA00022842"/>
    </source>
</evidence>
<dbReference type="SUPFAM" id="SSF52540">
    <property type="entry name" value="P-loop containing nucleoside triphosphate hydrolases"/>
    <property type="match status" value="1"/>
</dbReference>
<comment type="pathway">
    <text evidence="1 12">Metabolic intermediate biosynthesis; chorismate biosynthesis; chorismate from D-erythrose 4-phosphate and phosphoenolpyruvate: step 5/7.</text>
</comment>
<dbReference type="GO" id="GO:0004765">
    <property type="term" value="F:shikimate kinase activity"/>
    <property type="evidence" value="ECO:0007669"/>
    <property type="project" value="UniProtKB-UniRule"/>
</dbReference>
<dbReference type="InterPro" id="IPR027544">
    <property type="entry name" value="Shikimate_kinase_2"/>
</dbReference>
<dbReference type="AlphaFoldDB" id="A0A085AE21"/>
<dbReference type="GO" id="GO:0008652">
    <property type="term" value="P:amino acid biosynthetic process"/>
    <property type="evidence" value="ECO:0007669"/>
    <property type="project" value="UniProtKB-KW"/>
</dbReference>
<evidence type="ECO:0000256" key="7">
    <source>
        <dbReference type="ARBA" id="ARBA00022777"/>
    </source>
</evidence>
<evidence type="ECO:0000256" key="6">
    <source>
        <dbReference type="ARBA" id="ARBA00022741"/>
    </source>
</evidence>
<feature type="binding site" evidence="12">
    <location>
        <position position="16"/>
    </location>
    <ligand>
        <name>Mg(2+)</name>
        <dbReference type="ChEBI" id="CHEBI:18420"/>
    </ligand>
</feature>
<dbReference type="RefSeq" id="WP_038155186.1">
    <property type="nucleotide sequence ID" value="NZ_JMTB01000051.1"/>
</dbReference>
<protein>
    <recommendedName>
        <fullName evidence="12">Shikimate kinase 2</fullName>
        <shortName evidence="12">SK 2</shortName>
        <ecNumber evidence="12">2.7.1.71</ecNumber>
    </recommendedName>
</protein>
<proteinExistence type="inferred from homology"/>
<comment type="catalytic activity">
    <reaction evidence="11 12">
        <text>shikimate + ATP = 3-phosphoshikimate + ADP + H(+)</text>
        <dbReference type="Rhea" id="RHEA:13121"/>
        <dbReference type="ChEBI" id="CHEBI:15378"/>
        <dbReference type="ChEBI" id="CHEBI:30616"/>
        <dbReference type="ChEBI" id="CHEBI:36208"/>
        <dbReference type="ChEBI" id="CHEBI:145989"/>
        <dbReference type="ChEBI" id="CHEBI:456216"/>
        <dbReference type="EC" id="2.7.1.71"/>
    </reaction>
</comment>
<evidence type="ECO:0000256" key="5">
    <source>
        <dbReference type="ARBA" id="ARBA00022723"/>
    </source>
</evidence>
<feature type="binding site" evidence="12">
    <location>
        <position position="58"/>
    </location>
    <ligand>
        <name>substrate</name>
    </ligand>
</feature>
<keyword evidence="6 12" id="KW-0547">Nucleotide-binding</keyword>
<dbReference type="NCBIfam" id="NF002988">
    <property type="entry name" value="PRK03731.1"/>
    <property type="match status" value="1"/>
</dbReference>
<dbReference type="Proteomes" id="UP000028630">
    <property type="component" value="Unassembled WGS sequence"/>
</dbReference>
<dbReference type="EMBL" id="JMTB01000051">
    <property type="protein sequence ID" value="KFC08466.1"/>
    <property type="molecule type" value="Genomic_DNA"/>
</dbReference>
<reference evidence="14" key="1">
    <citation type="submission" date="2014-05" db="EMBL/GenBank/DDBJ databases">
        <title>ATOL: Assembling a taxonomically balanced genome-scale reconstruction of the evolutionary history of the Enterobacteriaceae.</title>
        <authorList>
            <person name="Plunkett G. III"/>
            <person name="Neeno-Eckwall E.C."/>
            <person name="Glasner J.D."/>
            <person name="Perna N.T."/>
        </authorList>
    </citation>
    <scope>NUCLEOTIDE SEQUENCE [LARGE SCALE GENOMIC DNA]</scope>
    <source>
        <strain evidence="14">ATCC 49490</strain>
    </source>
</reference>
<dbReference type="HAMAP" id="MF_00109">
    <property type="entry name" value="Shikimate_kinase"/>
    <property type="match status" value="1"/>
</dbReference>
<dbReference type="GO" id="GO:0005829">
    <property type="term" value="C:cytosol"/>
    <property type="evidence" value="ECO:0007669"/>
    <property type="project" value="TreeGrafter"/>
</dbReference>
<feature type="region of interest" description="LID domain" evidence="12">
    <location>
        <begin position="112"/>
        <end position="126"/>
    </location>
</feature>
<feature type="binding site" evidence="12">
    <location>
        <position position="139"/>
    </location>
    <ligand>
        <name>substrate</name>
    </ligand>
</feature>
<dbReference type="PANTHER" id="PTHR21087">
    <property type="entry name" value="SHIKIMATE KINASE"/>
    <property type="match status" value="1"/>
</dbReference>
<dbReference type="EC" id="2.7.1.71" evidence="12"/>
<sequence length="174" mass="18710">MTQPIFLIGARGCGKTTVGEALTRACGFIFIDTDQALQAKAQKSIAEIVEEEGWSAFRARETATLQSVTQPATVIATGGGIILSPVNRDFMRNNGIVIYLNAPVSVLAERLEAFPEEAQRPTLTGKPISEEVHEVLAQRDALYRQTAHHVVDASGAPEAVVREILTALQVARAS</sequence>
<dbReference type="Gene3D" id="3.40.50.300">
    <property type="entry name" value="P-loop containing nucleotide triphosphate hydrolases"/>
    <property type="match status" value="1"/>
</dbReference>
<evidence type="ECO:0000256" key="8">
    <source>
        <dbReference type="ARBA" id="ARBA00022840"/>
    </source>
</evidence>
<keyword evidence="3 12" id="KW-0028">Amino-acid biosynthesis</keyword>
<dbReference type="PRINTS" id="PR01100">
    <property type="entry name" value="SHIKIMTKNASE"/>
</dbReference>
<comment type="caution">
    <text evidence="13">The sequence shown here is derived from an EMBL/GenBank/DDBJ whole genome shotgun (WGS) entry which is preliminary data.</text>
</comment>
<keyword evidence="9 12" id="KW-0460">Magnesium</keyword>
<comment type="subcellular location">
    <subcellularLocation>
        <location evidence="12">Cytoplasm</location>
    </subcellularLocation>
</comment>
<keyword evidence="7 12" id="KW-0418">Kinase</keyword>
<dbReference type="OrthoDB" id="9800332at2"/>
<dbReference type="UniPathway" id="UPA00053">
    <property type="reaction ID" value="UER00088"/>
</dbReference>